<dbReference type="Pfam" id="PF15290">
    <property type="entry name" value="Syntaphilin"/>
    <property type="match status" value="1"/>
</dbReference>
<evidence type="ECO:0000256" key="8">
    <source>
        <dbReference type="SAM" id="MobiDB-lite"/>
    </source>
</evidence>
<reference evidence="9 10" key="1">
    <citation type="submission" date="2021-06" db="EMBL/GenBank/DDBJ databases">
        <authorList>
            <person name="Palmer J.M."/>
        </authorList>
    </citation>
    <scope>NUCLEOTIDE SEQUENCE [LARGE SCALE GENOMIC DNA]</scope>
    <source>
        <strain evidence="9 10">GA_2019</strain>
        <tissue evidence="9">Muscle</tissue>
    </source>
</reference>
<proteinExistence type="predicted"/>
<keyword evidence="2" id="KW-0597">Phosphoprotein</keyword>
<dbReference type="EMBL" id="JAHRIO010060378">
    <property type="protein sequence ID" value="MEQ2177849.1"/>
    <property type="molecule type" value="Genomic_DNA"/>
</dbReference>
<evidence type="ECO:0008006" key="11">
    <source>
        <dbReference type="Google" id="ProtNLM"/>
    </source>
</evidence>
<evidence type="ECO:0000256" key="2">
    <source>
        <dbReference type="ARBA" id="ARBA00022553"/>
    </source>
</evidence>
<keyword evidence="6" id="KW-0472">Membrane</keyword>
<keyword evidence="4" id="KW-1133">Transmembrane helix</keyword>
<feature type="non-terminal residue" evidence="9">
    <location>
        <position position="1"/>
    </location>
</feature>
<evidence type="ECO:0000256" key="6">
    <source>
        <dbReference type="ARBA" id="ARBA00023136"/>
    </source>
</evidence>
<evidence type="ECO:0000256" key="5">
    <source>
        <dbReference type="ARBA" id="ARBA00023054"/>
    </source>
</evidence>
<evidence type="ECO:0000313" key="10">
    <source>
        <dbReference type="Proteomes" id="UP001476798"/>
    </source>
</evidence>
<accession>A0ABV0P2B9</accession>
<evidence type="ECO:0000256" key="3">
    <source>
        <dbReference type="ARBA" id="ARBA00022692"/>
    </source>
</evidence>
<dbReference type="PANTHER" id="PTHR16208">
    <property type="entry name" value="MICROTUBULE-ASSOCIATED PROTEIN/SYNTAPHILIN"/>
    <property type="match status" value="1"/>
</dbReference>
<dbReference type="Proteomes" id="UP001476798">
    <property type="component" value="Unassembled WGS sequence"/>
</dbReference>
<comment type="subcellular location">
    <subcellularLocation>
        <location evidence="1">Membrane</location>
        <topology evidence="1">Single-pass membrane protein</topology>
    </subcellularLocation>
</comment>
<dbReference type="PANTHER" id="PTHR16208:SF1">
    <property type="entry name" value="SYNTAPHILIN"/>
    <property type="match status" value="1"/>
</dbReference>
<gene>
    <name evidence="9" type="ORF">GOODEAATRI_007870</name>
</gene>
<keyword evidence="3" id="KW-0812">Transmembrane</keyword>
<keyword evidence="10" id="KW-1185">Reference proteome</keyword>
<organism evidence="9 10">
    <name type="scientific">Goodea atripinnis</name>
    <dbReference type="NCBI Taxonomy" id="208336"/>
    <lineage>
        <taxon>Eukaryota</taxon>
        <taxon>Metazoa</taxon>
        <taxon>Chordata</taxon>
        <taxon>Craniata</taxon>
        <taxon>Vertebrata</taxon>
        <taxon>Euteleostomi</taxon>
        <taxon>Actinopterygii</taxon>
        <taxon>Neopterygii</taxon>
        <taxon>Teleostei</taxon>
        <taxon>Neoteleostei</taxon>
        <taxon>Acanthomorphata</taxon>
        <taxon>Ovalentaria</taxon>
        <taxon>Atherinomorphae</taxon>
        <taxon>Cyprinodontiformes</taxon>
        <taxon>Goodeidae</taxon>
        <taxon>Goodea</taxon>
    </lineage>
</organism>
<name>A0ABV0P2B9_9TELE</name>
<feature type="coiled-coil region" evidence="7">
    <location>
        <begin position="25"/>
        <end position="52"/>
    </location>
</feature>
<evidence type="ECO:0000256" key="1">
    <source>
        <dbReference type="ARBA" id="ARBA00004167"/>
    </source>
</evidence>
<evidence type="ECO:0000256" key="7">
    <source>
        <dbReference type="SAM" id="Coils"/>
    </source>
</evidence>
<dbReference type="InterPro" id="IPR028197">
    <property type="entry name" value="Syntaphilin/Syntabulin"/>
</dbReference>
<protein>
    <recommendedName>
        <fullName evidence="11">Syntaphilin b</fullName>
    </recommendedName>
</protein>
<keyword evidence="5 7" id="KW-0175">Coiled coil</keyword>
<feature type="region of interest" description="Disordered" evidence="8">
    <location>
        <begin position="370"/>
        <end position="413"/>
    </location>
</feature>
<comment type="caution">
    <text evidence="9">The sequence shown here is derived from an EMBL/GenBank/DDBJ whole genome shotgun (WGS) entry which is preliminary data.</text>
</comment>
<evidence type="ECO:0000313" key="9">
    <source>
        <dbReference type="EMBL" id="MEQ2177849.1"/>
    </source>
</evidence>
<evidence type="ECO:0000256" key="4">
    <source>
        <dbReference type="ARBA" id="ARBA00022989"/>
    </source>
</evidence>
<sequence length="491" mass="52870">DTEIDELRTQLYRMQEDWVEEECHRVEAQLALKEARQEIQQLKHAVETVRTRLSDAGGLNGDVGIQKYFQDINTQNHKLENLLVSMELAQAGLAKEEEAIPGCRTRAGGSAPASVSGESPGVVPKLTVGGRGSCSCDGSPARSLTRSSTYTKLSDQALGDRNCNDADFPCLSGDGTQDSGFVCCGENSVPSRTDLLLEAAYLSEETASLLNSYTQTFSHTLPHSAPNSLPHTFSHTLPRSFPHNMSHSMPHTMSHSSTYEKLCTGERLAPFRCSLGGVSCMSHPCLSHHHLYLHPLREAGIQTESCPIPATAGYPSDLDTIAEQRTFRSQACSPTSTWMSDEGEEDLDSITTTTSVTTATVMSTATEPIPVCKTPLVPPLPRSATDNDEDKTNGPEATGGSPAEEEDSSGSGKIQKSYWSRHFLVDLLAVAIPVVPTVAWLCRGPVRDGQPMYHFGSLLRGCCTVALHSLRRGGGLRHYPAGGGDLGGSQI</sequence>